<dbReference type="EMBL" id="JARBHB010000002">
    <property type="protein sequence ID" value="KAJ8893885.1"/>
    <property type="molecule type" value="Genomic_DNA"/>
</dbReference>
<sequence length="744" mass="80082">MAGATGAERLARSPATKANRVSGRVTGFSQVGIVLDDAAGRRVFSISRFTRHFIPGPLHTHFNHPHRLLRLRFTAPDVEGGNAWCIKCPRPKPITGPAFCGVKDAPLSLLTAATPGVAVAERLVCSHRREPSSIPGRVTPGFSHAGIVPNDAAGRWVFLGDLPFPQPLHSGDKIDVQHVYTEVTFANGLQFIRDTLDDSGPIGDLFTDSLIGWASLWNGACVRLATVCCGRFPIGCVAEWRLIYQALIGDRCSGISLGSEAIFLAHAAGVGATRLGELWANNRPVRKQASNDVSPGLRKSWLQAGTAANEQKAEANRIQSLAEPLPNFSKRESCRTMPLIGGFSLGCLVSPALAFQRCSILTSFTLIGSQDLVIESRPNLSTQLKTTSRKLTGKGQRPPRFAHAKNGGVTPPGIEPFSPWKERGRGLPDKHKLDNSLLRLTTRVSRGLLNFSTALPQARQCSLFASAAATPNQLVPTGRPTNLCRLLAQPTCADCSPNQLVPTARPTNLCRLLAQLTCADCSPNQLVPTARPTNLCRLLAQPTCADWSPNQLVPTGRPTNLCRLLAQPTCADCSPNQLVPTARSRWSCSWSSSARRGGHANPASFGRLSASRVDLHYHSLIALSTLITTLSQSHSEVTSEIARRGSRMAEPYRLACSAPTRAIRVQSLAGSLQIFAFGNRAEQSRWSAGLLGDLPPPPPPRHGAAPYSPQSPPSVLKASMLRAVQISSIQLCLIAYYALRKILN</sequence>
<organism evidence="2 3">
    <name type="scientific">Dryococelus australis</name>
    <dbReference type="NCBI Taxonomy" id="614101"/>
    <lineage>
        <taxon>Eukaryota</taxon>
        <taxon>Metazoa</taxon>
        <taxon>Ecdysozoa</taxon>
        <taxon>Arthropoda</taxon>
        <taxon>Hexapoda</taxon>
        <taxon>Insecta</taxon>
        <taxon>Pterygota</taxon>
        <taxon>Neoptera</taxon>
        <taxon>Polyneoptera</taxon>
        <taxon>Phasmatodea</taxon>
        <taxon>Verophasmatodea</taxon>
        <taxon>Anareolatae</taxon>
        <taxon>Phasmatidae</taxon>
        <taxon>Eurycanthinae</taxon>
        <taxon>Dryococelus</taxon>
    </lineage>
</organism>
<protein>
    <submittedName>
        <fullName evidence="2">Uncharacterized protein</fullName>
    </submittedName>
</protein>
<proteinExistence type="predicted"/>
<feature type="region of interest" description="Disordered" evidence="1">
    <location>
        <begin position="688"/>
        <end position="711"/>
    </location>
</feature>
<keyword evidence="3" id="KW-1185">Reference proteome</keyword>
<gene>
    <name evidence="2" type="ORF">PR048_006486</name>
</gene>
<reference evidence="2 3" key="1">
    <citation type="submission" date="2023-02" db="EMBL/GenBank/DDBJ databases">
        <title>LHISI_Scaffold_Assembly.</title>
        <authorList>
            <person name="Stuart O.P."/>
            <person name="Cleave R."/>
            <person name="Magrath M.J.L."/>
            <person name="Mikheyev A.S."/>
        </authorList>
    </citation>
    <scope>NUCLEOTIDE SEQUENCE [LARGE SCALE GENOMIC DNA]</scope>
    <source>
        <strain evidence="2">Daus_M_001</strain>
        <tissue evidence="2">Leg muscle</tissue>
    </source>
</reference>
<name>A0ABQ9IB40_9NEOP</name>
<comment type="caution">
    <text evidence="2">The sequence shown here is derived from an EMBL/GenBank/DDBJ whole genome shotgun (WGS) entry which is preliminary data.</text>
</comment>
<evidence type="ECO:0000313" key="2">
    <source>
        <dbReference type="EMBL" id="KAJ8893885.1"/>
    </source>
</evidence>
<evidence type="ECO:0000256" key="1">
    <source>
        <dbReference type="SAM" id="MobiDB-lite"/>
    </source>
</evidence>
<feature type="region of interest" description="Disordered" evidence="1">
    <location>
        <begin position="385"/>
        <end position="416"/>
    </location>
</feature>
<accession>A0ABQ9IB40</accession>
<evidence type="ECO:0000313" key="3">
    <source>
        <dbReference type="Proteomes" id="UP001159363"/>
    </source>
</evidence>
<dbReference type="Proteomes" id="UP001159363">
    <property type="component" value="Chromosome 2"/>
</dbReference>